<proteinExistence type="predicted"/>
<comment type="subcellular location">
    <subcellularLocation>
        <location evidence="1">Membrane</location>
        <topology evidence="1">Single-pass type II membrane protein</topology>
    </subcellularLocation>
</comment>
<feature type="transmembrane region" description="Helical" evidence="9">
    <location>
        <begin position="7"/>
        <end position="27"/>
    </location>
</feature>
<evidence type="ECO:0000313" key="12">
    <source>
        <dbReference type="Proteomes" id="UP000299102"/>
    </source>
</evidence>
<keyword evidence="6 9" id="KW-1133">Transmembrane helix</keyword>
<protein>
    <submittedName>
        <fullName evidence="11">Fringe glycosyltransferase</fullName>
    </submittedName>
</protein>
<keyword evidence="2" id="KW-0328">Glycosyltransferase</keyword>
<dbReference type="STRING" id="151549.A0A4C1YNZ4"/>
<evidence type="ECO:0000256" key="7">
    <source>
        <dbReference type="ARBA" id="ARBA00023136"/>
    </source>
</evidence>
<dbReference type="InterPro" id="IPR003378">
    <property type="entry name" value="Fringe-like_glycosylTrfase"/>
</dbReference>
<sequence>MGGRRLIKTAALLIALGYCSVLIYHGGVNFKSQQNRSVPATDLSIEPLTRKSLNGAVNKSITTDDVFISVKTTKHYQFTRLPVILKTWFQLAKEQPVLVRLHKLLNPYFGIRSMHNRPLILDRRTIVNGHYVVRVRARGHNTPALDATKLKENLFFVKPIKTIRRYVYKQKDRLIHCPRRMGRRPARAHFPRSTIAAIVSQCNTGSRPLPHLAIDFLHNTSLPPSAPYEGVECVHSSLIWIDLRINSTFVPALIFAFSSMPDSVPDSVPDISTYGPGSPATNGNPPPSLSSSGPTTFIIEFSSPSLWLSHANVRSASPLYQFFFLIGYPFYERARVHRLFRRTSNNVINDSGKALIEENLSHRFVAKSYRSSALQDVKVTVDFLGEREISSGPSMTH</sequence>
<dbReference type="AlphaFoldDB" id="A0A4C1YNZ4"/>
<dbReference type="OrthoDB" id="8959630at2759"/>
<keyword evidence="5" id="KW-0735">Signal-anchor</keyword>
<evidence type="ECO:0000256" key="5">
    <source>
        <dbReference type="ARBA" id="ARBA00022968"/>
    </source>
</evidence>
<evidence type="ECO:0000256" key="6">
    <source>
        <dbReference type="ARBA" id="ARBA00022989"/>
    </source>
</evidence>
<keyword evidence="4 9" id="KW-0812">Transmembrane</keyword>
<evidence type="ECO:0000313" key="11">
    <source>
        <dbReference type="EMBL" id="GBP76622.1"/>
    </source>
</evidence>
<evidence type="ECO:0000259" key="10">
    <source>
        <dbReference type="Pfam" id="PF02434"/>
    </source>
</evidence>
<feature type="domain" description="Fringe-like glycosyltransferase" evidence="10">
    <location>
        <begin position="60"/>
        <end position="96"/>
    </location>
</feature>
<feature type="region of interest" description="Disordered" evidence="8">
    <location>
        <begin position="268"/>
        <end position="291"/>
    </location>
</feature>
<evidence type="ECO:0000256" key="3">
    <source>
        <dbReference type="ARBA" id="ARBA00022679"/>
    </source>
</evidence>
<keyword evidence="7 9" id="KW-0472">Membrane</keyword>
<evidence type="ECO:0000256" key="4">
    <source>
        <dbReference type="ARBA" id="ARBA00022692"/>
    </source>
</evidence>
<dbReference type="Pfam" id="PF02434">
    <property type="entry name" value="Fringe"/>
    <property type="match status" value="1"/>
</dbReference>
<comment type="caution">
    <text evidence="11">The sequence shown here is derived from an EMBL/GenBank/DDBJ whole genome shotgun (WGS) entry which is preliminary data.</text>
</comment>
<dbReference type="Gene3D" id="3.90.550.50">
    <property type="match status" value="1"/>
</dbReference>
<accession>A0A4C1YNZ4</accession>
<dbReference type="Proteomes" id="UP000299102">
    <property type="component" value="Unassembled WGS sequence"/>
</dbReference>
<dbReference type="EMBL" id="BGZK01001296">
    <property type="protein sequence ID" value="GBP76622.1"/>
    <property type="molecule type" value="Genomic_DNA"/>
</dbReference>
<evidence type="ECO:0000256" key="2">
    <source>
        <dbReference type="ARBA" id="ARBA00022676"/>
    </source>
</evidence>
<organism evidence="11 12">
    <name type="scientific">Eumeta variegata</name>
    <name type="common">Bagworm moth</name>
    <name type="synonym">Eumeta japonica</name>
    <dbReference type="NCBI Taxonomy" id="151549"/>
    <lineage>
        <taxon>Eukaryota</taxon>
        <taxon>Metazoa</taxon>
        <taxon>Ecdysozoa</taxon>
        <taxon>Arthropoda</taxon>
        <taxon>Hexapoda</taxon>
        <taxon>Insecta</taxon>
        <taxon>Pterygota</taxon>
        <taxon>Neoptera</taxon>
        <taxon>Endopterygota</taxon>
        <taxon>Lepidoptera</taxon>
        <taxon>Glossata</taxon>
        <taxon>Ditrysia</taxon>
        <taxon>Tineoidea</taxon>
        <taxon>Psychidae</taxon>
        <taxon>Oiketicinae</taxon>
        <taxon>Eumeta</taxon>
    </lineage>
</organism>
<dbReference type="GO" id="GO:0016757">
    <property type="term" value="F:glycosyltransferase activity"/>
    <property type="evidence" value="ECO:0007669"/>
    <property type="project" value="UniProtKB-KW"/>
</dbReference>
<keyword evidence="12" id="KW-1185">Reference proteome</keyword>
<gene>
    <name evidence="11" type="primary">fng</name>
    <name evidence="11" type="ORF">EVAR_54583_1</name>
</gene>
<evidence type="ECO:0000256" key="1">
    <source>
        <dbReference type="ARBA" id="ARBA00004606"/>
    </source>
</evidence>
<keyword evidence="3 11" id="KW-0808">Transferase</keyword>
<evidence type="ECO:0000256" key="8">
    <source>
        <dbReference type="SAM" id="MobiDB-lite"/>
    </source>
</evidence>
<name>A0A4C1YNZ4_EUMVA</name>
<evidence type="ECO:0000256" key="9">
    <source>
        <dbReference type="SAM" id="Phobius"/>
    </source>
</evidence>
<reference evidence="11 12" key="1">
    <citation type="journal article" date="2019" name="Commun. Biol.">
        <title>The bagworm genome reveals a unique fibroin gene that provides high tensile strength.</title>
        <authorList>
            <person name="Kono N."/>
            <person name="Nakamura H."/>
            <person name="Ohtoshi R."/>
            <person name="Tomita M."/>
            <person name="Numata K."/>
            <person name="Arakawa K."/>
        </authorList>
    </citation>
    <scope>NUCLEOTIDE SEQUENCE [LARGE SCALE GENOMIC DNA]</scope>
</reference>
<dbReference type="GO" id="GO:0016020">
    <property type="term" value="C:membrane"/>
    <property type="evidence" value="ECO:0007669"/>
    <property type="project" value="UniProtKB-SubCell"/>
</dbReference>